<evidence type="ECO:0000256" key="1">
    <source>
        <dbReference type="SAM" id="Phobius"/>
    </source>
</evidence>
<feature type="transmembrane region" description="Helical" evidence="1">
    <location>
        <begin position="277"/>
        <end position="302"/>
    </location>
</feature>
<gene>
    <name evidence="2" type="ORF">ACFOES_10725</name>
</gene>
<feature type="transmembrane region" description="Helical" evidence="1">
    <location>
        <begin position="348"/>
        <end position="367"/>
    </location>
</feature>
<dbReference type="EMBL" id="JBHRSK010000007">
    <property type="protein sequence ID" value="MFC2968569.1"/>
    <property type="molecule type" value="Genomic_DNA"/>
</dbReference>
<dbReference type="Pfam" id="PF13687">
    <property type="entry name" value="DUF4153"/>
    <property type="match status" value="1"/>
</dbReference>
<dbReference type="InterPro" id="IPR025291">
    <property type="entry name" value="DUF4153"/>
</dbReference>
<keyword evidence="3" id="KW-1185">Reference proteome</keyword>
<name>A0ABV7AGQ4_9RHOB</name>
<feature type="transmembrane region" description="Helical" evidence="1">
    <location>
        <begin position="240"/>
        <end position="265"/>
    </location>
</feature>
<proteinExistence type="predicted"/>
<dbReference type="RefSeq" id="WP_377833268.1">
    <property type="nucleotide sequence ID" value="NZ_JBHRSK010000007.1"/>
</dbReference>
<accession>A0ABV7AGQ4</accession>
<organism evidence="2 3">
    <name type="scientific">Acidimangrovimonas pyrenivorans</name>
    <dbReference type="NCBI Taxonomy" id="2030798"/>
    <lineage>
        <taxon>Bacteria</taxon>
        <taxon>Pseudomonadati</taxon>
        <taxon>Pseudomonadota</taxon>
        <taxon>Alphaproteobacteria</taxon>
        <taxon>Rhodobacterales</taxon>
        <taxon>Paracoccaceae</taxon>
        <taxon>Acidimangrovimonas</taxon>
    </lineage>
</organism>
<keyword evidence="1" id="KW-0472">Membrane</keyword>
<dbReference type="Proteomes" id="UP001595443">
    <property type="component" value="Unassembled WGS sequence"/>
</dbReference>
<feature type="transmembrane region" description="Helical" evidence="1">
    <location>
        <begin position="12"/>
        <end position="30"/>
    </location>
</feature>
<feature type="transmembrane region" description="Helical" evidence="1">
    <location>
        <begin position="213"/>
        <end position="234"/>
    </location>
</feature>
<keyword evidence="1" id="KW-0812">Transmembrane</keyword>
<evidence type="ECO:0000313" key="2">
    <source>
        <dbReference type="EMBL" id="MFC2968569.1"/>
    </source>
</evidence>
<feature type="transmembrane region" description="Helical" evidence="1">
    <location>
        <begin position="104"/>
        <end position="123"/>
    </location>
</feature>
<feature type="transmembrane region" description="Helical" evidence="1">
    <location>
        <begin position="181"/>
        <end position="201"/>
    </location>
</feature>
<protein>
    <submittedName>
        <fullName evidence="2">DUF4153 domain-containing protein</fullName>
    </submittedName>
</protein>
<feature type="transmembrane region" description="Helical" evidence="1">
    <location>
        <begin position="42"/>
        <end position="62"/>
    </location>
</feature>
<feature type="transmembrane region" description="Helical" evidence="1">
    <location>
        <begin position="314"/>
        <end position="336"/>
    </location>
</feature>
<feature type="transmembrane region" description="Helical" evidence="1">
    <location>
        <begin position="69"/>
        <end position="92"/>
    </location>
</feature>
<keyword evidence="1" id="KW-1133">Transmembrane helix</keyword>
<evidence type="ECO:0000313" key="3">
    <source>
        <dbReference type="Proteomes" id="UP001595443"/>
    </source>
</evidence>
<comment type="caution">
    <text evidence="2">The sequence shown here is derived from an EMBL/GenBank/DDBJ whole genome shotgun (WGS) entry which is preliminary data.</text>
</comment>
<feature type="transmembrane region" description="Helical" evidence="1">
    <location>
        <begin position="144"/>
        <end position="169"/>
    </location>
</feature>
<reference evidence="3" key="1">
    <citation type="journal article" date="2019" name="Int. J. Syst. Evol. Microbiol.">
        <title>The Global Catalogue of Microorganisms (GCM) 10K type strain sequencing project: providing services to taxonomists for standard genome sequencing and annotation.</title>
        <authorList>
            <consortium name="The Broad Institute Genomics Platform"/>
            <consortium name="The Broad Institute Genome Sequencing Center for Infectious Disease"/>
            <person name="Wu L."/>
            <person name="Ma J."/>
        </authorList>
    </citation>
    <scope>NUCLEOTIDE SEQUENCE [LARGE SCALE GENOMIC DNA]</scope>
    <source>
        <strain evidence="3">KCTC 62192</strain>
    </source>
</reference>
<sequence length="590" mass="62848">MAREIGRVAGMRLFLALAGAGGGLSFYLLVDVFDRTVVEPRLHLFLSAFAAVFFGALLALAGPLRVVRAIVSALVLAAPAAGLLLWASARFADPAQLIHAPESMLAGFLLAALPLPYLIAAAGPEGWRHYPTLFSQSWSIVVRYAAAWLFVGVAWVVVTLSDALFGLVGLHVIHDLLEIDAVPFVFSGFILGLALAVINELSDYVSPFLVLRLLRLLLPVVTVVVAVFLLALPLRGLTDLFGQLSVATTLLMMAVAAATLISTALDESNSEAVRHPVMLVSVQALALMLPVLAGLAGWAMWLRVGQYGLTPARIAGVTGSGLVLVYGLLYAVSVLLRGRWMVRIRRGNTVMALAVIALAALWLTPLFNAEEISARNQLARYTSGEVGADRIDLASLQDRLGLAGAAALEQLRALSQTEGHDALRARLEQFDNAPLRPGQPLTAGDAERLRAQLRELLPLRPEDGAGLRDAVLAAAAPEDLRTWLTACRRPLPDGRPGCVLVAGDFLPDHPGSEALLFYRDATGFLRIDAFSPEGDGTAIGRPATTELTRLGTGGEPAAATLARLLDGRFTIGPAALNALRLEERQFLILP</sequence>